<dbReference type="SUPFAM" id="SSF53955">
    <property type="entry name" value="Lysozyme-like"/>
    <property type="match status" value="1"/>
</dbReference>
<keyword evidence="5" id="KW-1185">Reference proteome</keyword>
<feature type="region of interest" description="Disordered" evidence="1">
    <location>
        <begin position="22"/>
        <end position="85"/>
    </location>
</feature>
<name>A0A7W7DCX0_9ACTN</name>
<evidence type="ECO:0000313" key="5">
    <source>
        <dbReference type="Proteomes" id="UP000542210"/>
    </source>
</evidence>
<feature type="compositionally biased region" description="Low complexity" evidence="1">
    <location>
        <begin position="66"/>
        <end position="84"/>
    </location>
</feature>
<evidence type="ECO:0000259" key="3">
    <source>
        <dbReference type="Pfam" id="PF01464"/>
    </source>
</evidence>
<organism evidence="4 5">
    <name type="scientific">Sphaerisporangium siamense</name>
    <dbReference type="NCBI Taxonomy" id="795645"/>
    <lineage>
        <taxon>Bacteria</taxon>
        <taxon>Bacillati</taxon>
        <taxon>Actinomycetota</taxon>
        <taxon>Actinomycetes</taxon>
        <taxon>Streptosporangiales</taxon>
        <taxon>Streptosporangiaceae</taxon>
        <taxon>Sphaerisporangium</taxon>
    </lineage>
</organism>
<dbReference type="InterPro" id="IPR023346">
    <property type="entry name" value="Lysozyme-like_dom_sf"/>
</dbReference>
<sequence>MGRRWIGGLALAVLVSGCGATTAAPRESAPPAASPAPSASAAQRQGDAGSGASSGTATSPRPSTSTKPLDAPPTADAAIPTSPDRLAKAVVTTETALGRAIDAWLGDDGKAGGEPPEAVLLWSLHQQRLYRLLGHDAGLTRRTLARLPAALADRARDNAEAARALFDLTRPTSTPGKFRTQEPPRAEDLRGYMRRAERRFGVDWEVLAAVMLVETKFGRLRSPSSAGAQGPMQFMPATWKAYGLGGDVHDPRDAVLGAANYLRASGAPGDYRRALYAYNHDRRYVDAVQRYARQIRRDARAYYAYYNWQVFVLTTKGDLRLTGP</sequence>
<dbReference type="PROSITE" id="PS51257">
    <property type="entry name" value="PROKAR_LIPOPROTEIN"/>
    <property type="match status" value="1"/>
</dbReference>
<dbReference type="Pfam" id="PF01464">
    <property type="entry name" value="SLT"/>
    <property type="match status" value="1"/>
</dbReference>
<protein>
    <submittedName>
        <fullName evidence="4">Soluble lytic murein transglycosylase-like protein</fullName>
    </submittedName>
</protein>
<dbReference type="InterPro" id="IPR008258">
    <property type="entry name" value="Transglycosylase_SLT_dom_1"/>
</dbReference>
<proteinExistence type="predicted"/>
<feature type="signal peptide" evidence="2">
    <location>
        <begin position="1"/>
        <end position="23"/>
    </location>
</feature>
<evidence type="ECO:0000256" key="2">
    <source>
        <dbReference type="SAM" id="SignalP"/>
    </source>
</evidence>
<feature type="compositionally biased region" description="Low complexity" evidence="1">
    <location>
        <begin position="22"/>
        <end position="59"/>
    </location>
</feature>
<dbReference type="Gene3D" id="1.10.530.10">
    <property type="match status" value="1"/>
</dbReference>
<gene>
    <name evidence="4" type="ORF">BJ982_006021</name>
</gene>
<feature type="chain" id="PRO_5031428937" evidence="2">
    <location>
        <begin position="24"/>
        <end position="324"/>
    </location>
</feature>
<dbReference type="RefSeq" id="WP_184885529.1">
    <property type="nucleotide sequence ID" value="NZ_BOOV01000019.1"/>
</dbReference>
<dbReference type="AlphaFoldDB" id="A0A7W7DCX0"/>
<accession>A0A7W7DCX0</accession>
<comment type="caution">
    <text evidence="4">The sequence shown here is derived from an EMBL/GenBank/DDBJ whole genome shotgun (WGS) entry which is preliminary data.</text>
</comment>
<dbReference type="EMBL" id="JACHND010000001">
    <property type="protein sequence ID" value="MBB4704477.1"/>
    <property type="molecule type" value="Genomic_DNA"/>
</dbReference>
<dbReference type="Proteomes" id="UP000542210">
    <property type="component" value="Unassembled WGS sequence"/>
</dbReference>
<dbReference type="CDD" id="cd13399">
    <property type="entry name" value="Slt35-like"/>
    <property type="match status" value="1"/>
</dbReference>
<evidence type="ECO:0000313" key="4">
    <source>
        <dbReference type="EMBL" id="MBB4704477.1"/>
    </source>
</evidence>
<feature type="domain" description="Transglycosylase SLT" evidence="3">
    <location>
        <begin position="192"/>
        <end position="292"/>
    </location>
</feature>
<keyword evidence="2" id="KW-0732">Signal</keyword>
<reference evidence="4 5" key="1">
    <citation type="submission" date="2020-08" db="EMBL/GenBank/DDBJ databases">
        <title>Sequencing the genomes of 1000 actinobacteria strains.</title>
        <authorList>
            <person name="Klenk H.-P."/>
        </authorList>
    </citation>
    <scope>NUCLEOTIDE SEQUENCE [LARGE SCALE GENOMIC DNA]</scope>
    <source>
        <strain evidence="4 5">DSM 45784</strain>
    </source>
</reference>
<evidence type="ECO:0000256" key="1">
    <source>
        <dbReference type="SAM" id="MobiDB-lite"/>
    </source>
</evidence>